<dbReference type="GO" id="GO:0005524">
    <property type="term" value="F:ATP binding"/>
    <property type="evidence" value="ECO:0007669"/>
    <property type="project" value="UniProtKB-KW"/>
</dbReference>
<evidence type="ECO:0000259" key="12">
    <source>
        <dbReference type="PROSITE" id="PS50893"/>
    </source>
</evidence>
<feature type="transmembrane region" description="Helical" evidence="11">
    <location>
        <begin position="1703"/>
        <end position="1727"/>
    </location>
</feature>
<evidence type="ECO:0000256" key="6">
    <source>
        <dbReference type="ARBA" id="ARBA00022741"/>
    </source>
</evidence>
<dbReference type="OrthoDB" id="10255969at2759"/>
<dbReference type="PANTHER" id="PTHR19229">
    <property type="entry name" value="ATP-BINDING CASSETTE TRANSPORTER SUBFAMILY A ABCA"/>
    <property type="match status" value="1"/>
</dbReference>
<dbReference type="GO" id="GO:0140359">
    <property type="term" value="F:ABC-type transporter activity"/>
    <property type="evidence" value="ECO:0007669"/>
    <property type="project" value="InterPro"/>
</dbReference>
<dbReference type="GO" id="GO:0005319">
    <property type="term" value="F:lipid transporter activity"/>
    <property type="evidence" value="ECO:0007669"/>
    <property type="project" value="TreeGrafter"/>
</dbReference>
<comment type="caution">
    <text evidence="13">The sequence shown here is derived from an EMBL/GenBank/DDBJ whole genome shotgun (WGS) entry which is preliminary data.</text>
</comment>
<dbReference type="CDD" id="cd03263">
    <property type="entry name" value="ABC_subfamily_A"/>
    <property type="match status" value="2"/>
</dbReference>
<comment type="similarity">
    <text evidence="2">Belongs to the ABC transporter superfamily. ABCA family.</text>
</comment>
<dbReference type="PROSITE" id="PS50893">
    <property type="entry name" value="ABC_TRANSPORTER_2"/>
    <property type="match status" value="2"/>
</dbReference>
<feature type="transmembrane region" description="Helical" evidence="11">
    <location>
        <begin position="1618"/>
        <end position="1644"/>
    </location>
</feature>
<dbReference type="InterPro" id="IPR013525">
    <property type="entry name" value="ABC2_TM"/>
</dbReference>
<proteinExistence type="inferred from homology"/>
<evidence type="ECO:0000256" key="7">
    <source>
        <dbReference type="ARBA" id="ARBA00022840"/>
    </source>
</evidence>
<comment type="subcellular location">
    <subcellularLocation>
        <location evidence="1">Membrane</location>
        <topology evidence="1">Multi-pass membrane protein</topology>
    </subcellularLocation>
</comment>
<keyword evidence="14" id="KW-1185">Reference proteome</keyword>
<protein>
    <submittedName>
        <fullName evidence="13">ATP-binding cassette sub-family a member 3</fullName>
    </submittedName>
</protein>
<name>A0A0M0L002_9EUKA</name>
<feature type="transmembrane region" description="Helical" evidence="11">
    <location>
        <begin position="379"/>
        <end position="406"/>
    </location>
</feature>
<keyword evidence="3" id="KW-0813">Transport</keyword>
<feature type="transmembrane region" description="Helical" evidence="11">
    <location>
        <begin position="1864"/>
        <end position="1881"/>
    </location>
</feature>
<dbReference type="Pfam" id="PF23321">
    <property type="entry name" value="R1_ABCA1"/>
    <property type="match status" value="1"/>
</dbReference>
<feature type="compositionally biased region" description="Basic and acidic residues" evidence="10">
    <location>
        <begin position="2288"/>
        <end position="2299"/>
    </location>
</feature>
<evidence type="ECO:0000256" key="5">
    <source>
        <dbReference type="ARBA" id="ARBA00022737"/>
    </source>
</evidence>
<gene>
    <name evidence="13" type="ORF">Ctob_010272</name>
</gene>
<keyword evidence="8 11" id="KW-1133">Transmembrane helix</keyword>
<dbReference type="Gene3D" id="3.40.50.300">
    <property type="entry name" value="P-loop containing nucleotide triphosphate hydrolases"/>
    <property type="match status" value="2"/>
</dbReference>
<evidence type="ECO:0000256" key="2">
    <source>
        <dbReference type="ARBA" id="ARBA00008869"/>
    </source>
</evidence>
<dbReference type="InterPro" id="IPR017871">
    <property type="entry name" value="ABC_transporter-like_CS"/>
</dbReference>
<dbReference type="EMBL" id="JWZX01000563">
    <property type="protein sequence ID" value="KOO44197.1"/>
    <property type="molecule type" value="Genomic_DNA"/>
</dbReference>
<dbReference type="GO" id="GO:0016887">
    <property type="term" value="F:ATP hydrolysis activity"/>
    <property type="evidence" value="ECO:0007669"/>
    <property type="project" value="InterPro"/>
</dbReference>
<evidence type="ECO:0000256" key="10">
    <source>
        <dbReference type="SAM" id="MobiDB-lite"/>
    </source>
</evidence>
<feature type="transmembrane region" description="Helical" evidence="11">
    <location>
        <begin position="513"/>
        <end position="534"/>
    </location>
</feature>
<accession>A0A0M0L002</accession>
<evidence type="ECO:0000256" key="1">
    <source>
        <dbReference type="ARBA" id="ARBA00004141"/>
    </source>
</evidence>
<keyword evidence="5" id="KW-0677">Repeat</keyword>
<dbReference type="InterPro" id="IPR056264">
    <property type="entry name" value="R2_ABCA1-4-like"/>
</dbReference>
<feature type="transmembrane region" description="Helical" evidence="11">
    <location>
        <begin position="331"/>
        <end position="359"/>
    </location>
</feature>
<evidence type="ECO:0000313" key="14">
    <source>
        <dbReference type="Proteomes" id="UP000037460"/>
    </source>
</evidence>
<dbReference type="InterPro" id="IPR026082">
    <property type="entry name" value="ABCA"/>
</dbReference>
<evidence type="ECO:0000256" key="4">
    <source>
        <dbReference type="ARBA" id="ARBA00022692"/>
    </source>
</evidence>
<keyword evidence="4 11" id="KW-0812">Transmembrane</keyword>
<feature type="transmembrane region" description="Helical" evidence="11">
    <location>
        <begin position="1664"/>
        <end position="1691"/>
    </location>
</feature>
<feature type="transmembrane region" description="Helical" evidence="11">
    <location>
        <begin position="1887"/>
        <end position="1904"/>
    </location>
</feature>
<keyword evidence="6" id="KW-0547">Nucleotide-binding</keyword>
<dbReference type="Proteomes" id="UP000037460">
    <property type="component" value="Unassembled WGS sequence"/>
</dbReference>
<feature type="transmembrane region" description="Helical" evidence="11">
    <location>
        <begin position="1733"/>
        <end position="1752"/>
    </location>
</feature>
<dbReference type="GO" id="GO:0016020">
    <property type="term" value="C:membrane"/>
    <property type="evidence" value="ECO:0007669"/>
    <property type="project" value="UniProtKB-SubCell"/>
</dbReference>
<sequence>MSSPTRARGNSQLGAILRKNLLLKRRAPKTTCAEVLSPPLFLSILVLGYFLSETEVYGVGIYASTEVNVASLISTLGPLVSGSARVAVPTVAGVAGTQSECEVTSLNTNLTQCGIENTENVDLFGLRGSLTSIINGPLPVLNIDTFLSIGLSVRNALGSKNLKRLNEAEEYLQLFGNILTPGNIHISPDTNRTRDFVARSRAAHPTLNSIDMILHPDERTALQTISEGTSGQRTWALLAFLELDPANLSVSIRLNYTTVPNTNRLNNWVARGLDTDYQQYITSGFLTLQALVDEYAFDVAAREGYAIPYAPPTSYAFAAPMPTAAYSQNEFYLAVSFMLSLVLTMCQLFPVALLTKAVVVEKEQRLKQTMRIMGLRDPILYASWWITAFSQFLIIALLSTFVIKLFVVKTSFVIVFVFVGFFCLGAISFAFLLSVFFSNAVLSAVVGPIAFFGCLLPRYLFFGSNRYERTTAKLWASLSLPTAFAFGADILAEYELAEIGINRSNWAQDDYSFLTSLGMMLVDTFLYMVLGLYLERVLPSRYGTREHPLFFVRPSWWACATPGPSRLRAPLPTSPAFEPPSEALRNSDSIEIVGLGKVYGDWTSLKKVAVSGLDLSFYSGQITCLLGHNGAGKTTTLSVLTGLYPPTTGDCYVFGYSITRARAVVYNMLGICPQHDVLWPVLTVQEHLELYATLKGVPSKHARVAARAMAAEVGIPEKAHVRAHALSGGMKRKLSVGCALIGGSKAVLLDEPSSGMDPSSRRSMWELLKRSKPGRVLVLTTHYMDEADLLADRIAVMNLGKLQCCGSSLFLKSRFGLGYTLSMVVADGKASDAITRAVHATLRRHVPEAQVLSAAGDELSFRLPFSDSPRFAALLAELERSRAALGIGSYGMSVTSMEEVFLRLAQGDEALAMVSARKAMTTTTTDTYTMLKQDLDALEVPPVLGTAIRGAAKSPEGKYWRKLRSYKTHVVLLRRWRRSKSFRPTVRRLQGLVTDDELHAAPSVPPMRKQLFVMLLKRWTCLKRNKKGFFTQQILPVGLVAVILLILTLEDPRVGPPLRMHASIYRRTRWGGEQPEPPTLHVANRARDTELFRHYSTYSLDWQEIGAADSYNLSQYLLDTYNDHQSRATRLGGAFAGDMVHFNLYFGGGGLEGVLLGNGNSSAVDPEDLAALSGGVAVALLTCSRWQPGGVGLVGWTPGIVAQALLPSLNLSASTEALVMSLVRGANGTLAGLNVSASGLAGLAAGALAGSIYLSNSSVSNSSSGFNSSVVVGTAPTNLITNLITDALATVIGPAVSAGLALGAAVVNNASVAAVGAGVGTGPAGDLICAGLGQVSVLDAELSAAGVPVAARADGFATANPADSLGSALVNGQPLREAALELLEDSAGRAATVGVGFIFDSITYDPWLPQLRAALNPITPLLVALSCSTYPCSLVRPANEQALTLALRAALVVVGGWTSAEASSLITVDRIRRSLPYIRVFNNLVTELEGVRRGNELSDSVIAYVNLSYADTRTSGSAAGFTYDARVVPSIYTAPWLNVSLPVQLTVLHNTSSAHAMAVFLGEASQSAWYEAHAAMHPPPPPHLGVVGDARAPIGPVKYEVFNAPLPLTRRAALEVRLILALLSSIFMLVPFCYIPASAAVFVVMERISKSKHLQLVSGANPRLYWLATFMWDLLVYLLVVSLCMVVFRVFNEPSLIGTFQQGAAIFCVLMLYGIAVLPLVYCYSFLFDSPTTAQISIIIFNFVAAFAMVIAHQIMKELPNTQAADAALVWLYRFLPGYNFGEAVINLTTNYYQGLLLGSADPPFSWKVIGRPLLLMSFEAVGYFLLLLRIEASAQTYAKLEPCLALLCGVREPSIDLSRRSRFAIYAALILIVVVLSSNITQPGGGLLLAAIVLSTAAGVLWYERRLRRTGGTAEAHASAELTKREGGTAFDEESDVAAERARVAELVKSHDEHSRRLTGVEEAVLISGLRKVFPGRGLAAPKVAVVDLSLGIHPTECFGFLGVNGAGKTTTLSILTGDYLPSRGGAWLGGYHVVHGIRRVRERMGYCPQSDPLLELMTARETLTMFARLKNLPEDRIPSLVQQLLHKVTLTPYADRVCGTYSGGNKRKLSLAIALVGSPAVVFLDEPSSGMDPVSRRHMWDIIMRERKQRSIVLTTHSMEECEALCTRIGIMTAGRLQCLGGQQHLKSKYGGGYTLEMRVADAKAEALPARMARLFPGARLDQSHAGKLTYELPKFEATGGKSLAEVFETMERHKDALGILDYSASQPSLESIFLAIADKDINRKPREDINREDDVARATNVPARKDSVPPSLELHAMPQRAAAVGKQEDSSETERSGYDWMRSPATSSRTHPDSPSVAAPTEVEPNRQQRAGSSADEFGSIRFEMSAPPRAGRRTSSRAITI</sequence>
<dbReference type="InterPro" id="IPR027417">
    <property type="entry name" value="P-loop_NTPase"/>
</dbReference>
<feature type="transmembrane region" description="Helical" evidence="11">
    <location>
        <begin position="440"/>
        <end position="462"/>
    </location>
</feature>
<dbReference type="InterPro" id="IPR003593">
    <property type="entry name" value="AAA+_ATPase"/>
</dbReference>
<dbReference type="FunFam" id="3.40.50.300:FF:000933">
    <property type="entry name" value="ABC transporter A family member 7"/>
    <property type="match status" value="1"/>
</dbReference>
<dbReference type="SUPFAM" id="SSF52540">
    <property type="entry name" value="P-loop containing nucleoside triphosphate hydrolases"/>
    <property type="match status" value="2"/>
</dbReference>
<feature type="domain" description="ABC transporter" evidence="12">
    <location>
        <begin position="590"/>
        <end position="824"/>
    </location>
</feature>
<evidence type="ECO:0000256" key="9">
    <source>
        <dbReference type="ARBA" id="ARBA00023136"/>
    </source>
</evidence>
<organism evidence="13 14">
    <name type="scientific">Chrysochromulina tobinii</name>
    <dbReference type="NCBI Taxonomy" id="1460289"/>
    <lineage>
        <taxon>Eukaryota</taxon>
        <taxon>Haptista</taxon>
        <taxon>Haptophyta</taxon>
        <taxon>Prymnesiophyceae</taxon>
        <taxon>Prymnesiales</taxon>
        <taxon>Chrysochromulinaceae</taxon>
        <taxon>Chrysochromulina</taxon>
    </lineage>
</organism>
<feature type="region of interest" description="Disordered" evidence="10">
    <location>
        <begin position="2288"/>
        <end position="2405"/>
    </location>
</feature>
<evidence type="ECO:0000256" key="3">
    <source>
        <dbReference type="ARBA" id="ARBA00022448"/>
    </source>
</evidence>
<dbReference type="InterPro" id="IPR003439">
    <property type="entry name" value="ABC_transporter-like_ATP-bd"/>
</dbReference>
<evidence type="ECO:0000256" key="11">
    <source>
        <dbReference type="SAM" id="Phobius"/>
    </source>
</evidence>
<dbReference type="Pfam" id="PF00005">
    <property type="entry name" value="ABC_tran"/>
    <property type="match status" value="2"/>
</dbReference>
<evidence type="ECO:0000256" key="8">
    <source>
        <dbReference type="ARBA" id="ARBA00022989"/>
    </source>
</evidence>
<keyword evidence="7 13" id="KW-0067">ATP-binding</keyword>
<feature type="transmembrane region" description="Helical" evidence="11">
    <location>
        <begin position="412"/>
        <end position="433"/>
    </location>
</feature>
<dbReference type="SMART" id="SM00382">
    <property type="entry name" value="AAA"/>
    <property type="match status" value="2"/>
</dbReference>
<dbReference type="Pfam" id="PF12698">
    <property type="entry name" value="ABC2_membrane_3"/>
    <property type="match status" value="2"/>
</dbReference>
<dbReference type="FunFam" id="3.40.50.300:FF:000335">
    <property type="entry name" value="ATP binding cassette subfamily A member 5"/>
    <property type="match status" value="1"/>
</dbReference>
<dbReference type="PROSITE" id="PS00211">
    <property type="entry name" value="ABC_TRANSPORTER_1"/>
    <property type="match status" value="2"/>
</dbReference>
<feature type="compositionally biased region" description="Basic and acidic residues" evidence="10">
    <location>
        <begin position="2329"/>
        <end position="2340"/>
    </location>
</feature>
<evidence type="ECO:0000313" key="13">
    <source>
        <dbReference type="EMBL" id="KOO44197.1"/>
    </source>
</evidence>
<feature type="domain" description="ABC transporter" evidence="12">
    <location>
        <begin position="1966"/>
        <end position="2201"/>
    </location>
</feature>
<keyword evidence="9 11" id="KW-0472">Membrane</keyword>
<dbReference type="PANTHER" id="PTHR19229:SF36">
    <property type="entry name" value="ATP-BINDING CASSETTE SUB-FAMILY A MEMBER 2"/>
    <property type="match status" value="1"/>
</dbReference>
<reference evidence="14" key="1">
    <citation type="journal article" date="2015" name="PLoS Genet.">
        <title>Genome Sequence and Transcriptome Analyses of Chrysochromulina tobin: Metabolic Tools for Enhanced Algal Fitness in the Prominent Order Prymnesiales (Haptophyceae).</title>
        <authorList>
            <person name="Hovde B.T."/>
            <person name="Deodato C.R."/>
            <person name="Hunsperger H.M."/>
            <person name="Ryken S.A."/>
            <person name="Yost W."/>
            <person name="Jha R.K."/>
            <person name="Patterson J."/>
            <person name="Monnat R.J. Jr."/>
            <person name="Barlow S.B."/>
            <person name="Starkenburg S.R."/>
            <person name="Cattolico R.A."/>
        </authorList>
    </citation>
    <scope>NUCLEOTIDE SEQUENCE</scope>
    <source>
        <strain evidence="14">CCMP291</strain>
    </source>
</reference>